<accession>A0ABD2JJF3</accession>
<feature type="region of interest" description="Disordered" evidence="2">
    <location>
        <begin position="93"/>
        <end position="123"/>
    </location>
</feature>
<dbReference type="Pfam" id="PF10154">
    <property type="entry name" value="Fy-3"/>
    <property type="match status" value="2"/>
</dbReference>
<comment type="caution">
    <text evidence="3">The sequence shown here is derived from an EMBL/GenBank/DDBJ whole genome shotgun (WGS) entry which is preliminary data.</text>
</comment>
<proteinExistence type="predicted"/>
<organism evidence="3 4">
    <name type="scientific">Heterodera schachtii</name>
    <name type="common">Sugarbeet cyst nematode worm</name>
    <name type="synonym">Tylenchus schachtii</name>
    <dbReference type="NCBI Taxonomy" id="97005"/>
    <lineage>
        <taxon>Eukaryota</taxon>
        <taxon>Metazoa</taxon>
        <taxon>Ecdysozoa</taxon>
        <taxon>Nematoda</taxon>
        <taxon>Chromadorea</taxon>
        <taxon>Rhabditida</taxon>
        <taxon>Tylenchina</taxon>
        <taxon>Tylenchomorpha</taxon>
        <taxon>Tylenchoidea</taxon>
        <taxon>Heteroderidae</taxon>
        <taxon>Heteroderinae</taxon>
        <taxon>Heterodera</taxon>
    </lineage>
</organism>
<keyword evidence="1" id="KW-0175">Coiled coil</keyword>
<name>A0ABD2JJF3_HETSC</name>
<evidence type="ECO:0000313" key="3">
    <source>
        <dbReference type="EMBL" id="KAL3090578.1"/>
    </source>
</evidence>
<feature type="region of interest" description="Disordered" evidence="2">
    <location>
        <begin position="456"/>
        <end position="488"/>
    </location>
</feature>
<dbReference type="InterPro" id="IPR019311">
    <property type="entry name" value="Fy-3"/>
</dbReference>
<dbReference type="SUPFAM" id="SSF52949">
    <property type="entry name" value="Macro domain-like"/>
    <property type="match status" value="1"/>
</dbReference>
<dbReference type="EMBL" id="JBICCN010000142">
    <property type="protein sequence ID" value="KAL3090578.1"/>
    <property type="molecule type" value="Genomic_DNA"/>
</dbReference>
<dbReference type="Gene3D" id="3.40.220.10">
    <property type="entry name" value="Leucine Aminopeptidase, subunit E, domain 1"/>
    <property type="match status" value="1"/>
</dbReference>
<feature type="compositionally biased region" description="Polar residues" evidence="2">
    <location>
        <begin position="96"/>
        <end position="118"/>
    </location>
</feature>
<dbReference type="AlphaFoldDB" id="A0ABD2JJF3"/>
<keyword evidence="4" id="KW-1185">Reference proteome</keyword>
<reference evidence="3 4" key="1">
    <citation type="submission" date="2024-10" db="EMBL/GenBank/DDBJ databases">
        <authorList>
            <person name="Kim D."/>
        </authorList>
    </citation>
    <scope>NUCLEOTIDE SEQUENCE [LARGE SCALE GENOMIC DNA]</scope>
    <source>
        <strain evidence="3">Taebaek</strain>
    </source>
</reference>
<evidence type="ECO:0000256" key="1">
    <source>
        <dbReference type="SAM" id="Coils"/>
    </source>
</evidence>
<evidence type="ECO:0000256" key="2">
    <source>
        <dbReference type="SAM" id="MobiDB-lite"/>
    </source>
</evidence>
<gene>
    <name evidence="3" type="ORF">niasHS_005490</name>
</gene>
<dbReference type="InterPro" id="IPR043472">
    <property type="entry name" value="Macro_dom-like"/>
</dbReference>
<protein>
    <submittedName>
        <fullName evidence="3">Uncharacterized protein</fullName>
    </submittedName>
</protein>
<sequence length="702" mass="78108">MEPQFSTKHFVHHVEQLGKRLFTVTYDLKIPLPCPNFAPNDLFGHLLAQNKLPFPFYKEVRVKFEKFVRDETRKFDAELAALRIENALKTGENLDDSSLGTGANSSSADDIVTSNCDSSPKAVTRNADNEAESLFEEQFQQVMRNASMVELSKLITEESRMTEEMRALVRARNFEVERIKHTCEQTLAQSVTDATEFDKHSYEISMLNEKLRQVSINYSHQIEALNEQQRHEYRQLVRKMYANEKSLYHGGTNAFASLASSFSCGDKLSTCPSSANASAPVHQPSHISRPFQNIRRQPVATSTKVCSESFTICIGAQLKTMHNARILTCDQLVDLLTVDRSNNTSNSINMNANSSTAWHYANNCDNNNNNGISARTDNNNSSSSIICHSQRLQLLMNLYRRDLACAILIEHSKFAQLCEHSAELHFESLERQLKKIESDVMKANRKRRAVAAAAAVRQRRRRQQQQQNDCESEKAIEPPPMASLQASSSAAAEGSLPRLISTCNNEIVDDNSEFAQGLDDDQQYTVKGEDNDDYCGDVNSLRPGDLYVTNHSNLSAVQVVFHVVGDRQLVEQDISSRHPCINALRNVIRLAPHSGINHITFPLLLVEHMTETMTISWCLSRAELVFKCLKGFLMEVCSSGMSAAIAGGGGAIVGASGNAGGAPHFNINFVLPSAISPALFQQLVELFSSIFHSVPSLNATQQ</sequence>
<feature type="coiled-coil region" evidence="1">
    <location>
        <begin position="419"/>
        <end position="446"/>
    </location>
</feature>
<evidence type="ECO:0000313" key="4">
    <source>
        <dbReference type="Proteomes" id="UP001620645"/>
    </source>
</evidence>
<dbReference type="Proteomes" id="UP001620645">
    <property type="component" value="Unassembled WGS sequence"/>
</dbReference>
<dbReference type="PANTHER" id="PTHR16525:SF0">
    <property type="entry name" value="PROTEIN C12ORF4"/>
    <property type="match status" value="1"/>
</dbReference>
<dbReference type="PANTHER" id="PTHR16525">
    <property type="entry name" value="PROTEIN C12ORF4"/>
    <property type="match status" value="1"/>
</dbReference>